<feature type="domain" description="HTH tetR-type" evidence="3">
    <location>
        <begin position="4"/>
        <end position="63"/>
    </location>
</feature>
<dbReference type="AlphaFoldDB" id="A0A2U2B5G8"/>
<proteinExistence type="predicted"/>
<dbReference type="InterPro" id="IPR001647">
    <property type="entry name" value="HTH_TetR"/>
</dbReference>
<feature type="DNA-binding region" description="H-T-H motif" evidence="2">
    <location>
        <begin position="26"/>
        <end position="45"/>
    </location>
</feature>
<dbReference type="OrthoDB" id="6430772at2"/>
<dbReference type="GO" id="GO:0003677">
    <property type="term" value="F:DNA binding"/>
    <property type="evidence" value="ECO:0007669"/>
    <property type="project" value="UniProtKB-UniRule"/>
</dbReference>
<dbReference type="PANTHER" id="PTHR43479">
    <property type="entry name" value="ACREF/ENVCD OPERON REPRESSOR-RELATED"/>
    <property type="match status" value="1"/>
</dbReference>
<sequence length="188" mass="22114">MPKLCTRDKIYKQAIRLFVKKGFSASVNDLIAAVGIAKGTFYHYFKRKEDLIVELYKTLMFEVERECVTEYCNETAREYSFSVFSEIVKWFITHPEKFNYIVIFETSPYIKKVVGKVDETLQAPLQNTMKKVDMGMLKAYPPEMITFFDFSFTRAAANYFLSFQDPLKCFDEKFKLAFDLYWNGVSQN</sequence>
<dbReference type="Proteomes" id="UP000244956">
    <property type="component" value="Unassembled WGS sequence"/>
</dbReference>
<evidence type="ECO:0000313" key="4">
    <source>
        <dbReference type="EMBL" id="PWD98321.1"/>
    </source>
</evidence>
<dbReference type="InterPro" id="IPR009057">
    <property type="entry name" value="Homeodomain-like_sf"/>
</dbReference>
<organism evidence="4 5">
    <name type="scientific">Marinilabilia rubra</name>
    <dbReference type="NCBI Taxonomy" id="2162893"/>
    <lineage>
        <taxon>Bacteria</taxon>
        <taxon>Pseudomonadati</taxon>
        <taxon>Bacteroidota</taxon>
        <taxon>Bacteroidia</taxon>
        <taxon>Marinilabiliales</taxon>
        <taxon>Marinilabiliaceae</taxon>
        <taxon>Marinilabilia</taxon>
    </lineage>
</organism>
<keyword evidence="1 2" id="KW-0238">DNA-binding</keyword>
<comment type="caution">
    <text evidence="4">The sequence shown here is derived from an EMBL/GenBank/DDBJ whole genome shotgun (WGS) entry which is preliminary data.</text>
</comment>
<dbReference type="PROSITE" id="PS50977">
    <property type="entry name" value="HTH_TETR_2"/>
    <property type="match status" value="1"/>
</dbReference>
<dbReference type="Gene3D" id="1.10.357.10">
    <property type="entry name" value="Tetracycline Repressor, domain 2"/>
    <property type="match status" value="1"/>
</dbReference>
<gene>
    <name evidence="4" type="ORF">DDZ16_16225</name>
</gene>
<evidence type="ECO:0000256" key="2">
    <source>
        <dbReference type="PROSITE-ProRule" id="PRU00335"/>
    </source>
</evidence>
<dbReference type="InterPro" id="IPR050624">
    <property type="entry name" value="HTH-type_Tx_Regulator"/>
</dbReference>
<name>A0A2U2B5G8_9BACT</name>
<reference evidence="4 5" key="1">
    <citation type="submission" date="2018-05" db="EMBL/GenBank/DDBJ databases">
        <title>Marinilabilia rubrum sp. nov., isolated from saltern sediment.</title>
        <authorList>
            <person name="Zhang R."/>
        </authorList>
    </citation>
    <scope>NUCLEOTIDE SEQUENCE [LARGE SCALE GENOMIC DNA]</scope>
    <source>
        <strain evidence="4 5">WTE16</strain>
    </source>
</reference>
<evidence type="ECO:0000313" key="5">
    <source>
        <dbReference type="Proteomes" id="UP000244956"/>
    </source>
</evidence>
<dbReference type="PANTHER" id="PTHR43479:SF11">
    <property type="entry name" value="ACREF_ENVCD OPERON REPRESSOR-RELATED"/>
    <property type="match status" value="1"/>
</dbReference>
<evidence type="ECO:0000256" key="1">
    <source>
        <dbReference type="ARBA" id="ARBA00023125"/>
    </source>
</evidence>
<dbReference type="RefSeq" id="WP_109265531.1">
    <property type="nucleotide sequence ID" value="NZ_QEWP01000016.1"/>
</dbReference>
<accession>A0A2U2B5G8</accession>
<dbReference type="PRINTS" id="PR00455">
    <property type="entry name" value="HTHTETR"/>
</dbReference>
<protein>
    <submittedName>
        <fullName evidence="4">TetR/AcrR family transcriptional regulator</fullName>
    </submittedName>
</protein>
<dbReference type="Pfam" id="PF00440">
    <property type="entry name" value="TetR_N"/>
    <property type="match status" value="1"/>
</dbReference>
<keyword evidence="5" id="KW-1185">Reference proteome</keyword>
<dbReference type="SUPFAM" id="SSF46689">
    <property type="entry name" value="Homeodomain-like"/>
    <property type="match status" value="1"/>
</dbReference>
<evidence type="ECO:0000259" key="3">
    <source>
        <dbReference type="PROSITE" id="PS50977"/>
    </source>
</evidence>
<dbReference type="EMBL" id="QEWP01000016">
    <property type="protein sequence ID" value="PWD98321.1"/>
    <property type="molecule type" value="Genomic_DNA"/>
</dbReference>